<gene>
    <name evidence="2" type="ORF">E0E05_12545</name>
</gene>
<dbReference type="EMBL" id="CP036532">
    <property type="protein sequence ID" value="QBK31359.1"/>
    <property type="molecule type" value="Genomic_DNA"/>
</dbReference>
<dbReference type="Proteomes" id="UP000293719">
    <property type="component" value="Chromosome"/>
</dbReference>
<feature type="chain" id="PRO_5020470381" evidence="1">
    <location>
        <begin position="35"/>
        <end position="202"/>
    </location>
</feature>
<dbReference type="InterPro" id="IPR010321">
    <property type="entry name" value="DUF922"/>
</dbReference>
<proteinExistence type="predicted"/>
<keyword evidence="3" id="KW-1185">Reference proteome</keyword>
<dbReference type="PROSITE" id="PS51257">
    <property type="entry name" value="PROKAR_LIPOPROTEIN"/>
    <property type="match status" value="1"/>
</dbReference>
<organism evidence="2 3">
    <name type="scientific">Roseitalea porphyridii</name>
    <dbReference type="NCBI Taxonomy" id="1852022"/>
    <lineage>
        <taxon>Bacteria</taxon>
        <taxon>Pseudomonadati</taxon>
        <taxon>Pseudomonadota</taxon>
        <taxon>Alphaproteobacteria</taxon>
        <taxon>Hyphomicrobiales</taxon>
        <taxon>Ahrensiaceae</taxon>
        <taxon>Roseitalea</taxon>
    </lineage>
</organism>
<accession>A0A4P6V3N9</accession>
<keyword evidence="1" id="KW-0732">Signal</keyword>
<feature type="signal peptide" evidence="1">
    <location>
        <begin position="1"/>
        <end position="34"/>
    </location>
</feature>
<evidence type="ECO:0000313" key="3">
    <source>
        <dbReference type="Proteomes" id="UP000293719"/>
    </source>
</evidence>
<reference evidence="2 3" key="1">
    <citation type="journal article" date="2017" name="Int. J. Syst. Evol. Microbiol.">
        <title>Roseitalea porphyridii gen. nov., sp. nov., isolated from a red alga, and reclassification of Hoeflea suaedae Chung et al. 2013 as Pseudohoeflea suaedae gen. nov., comb. nov.</title>
        <authorList>
            <person name="Hyeon J.W."/>
            <person name="Jeong S.E."/>
            <person name="Baek K."/>
            <person name="Jeon C.O."/>
        </authorList>
    </citation>
    <scope>NUCLEOTIDE SEQUENCE [LARGE SCALE GENOMIC DNA]</scope>
    <source>
        <strain evidence="2 3">MA7-20</strain>
    </source>
</reference>
<name>A0A4P6V3N9_9HYPH</name>
<dbReference type="AlphaFoldDB" id="A0A4P6V3N9"/>
<sequence>MVERHEQGTPPMQPRRTLTALMLAVVLAACTSTASTVTTEYYLVSGETSEALDADLRRKGPMRGHALAVAAIRFEPVSVQQEVTEAGCRFTEAKFRVKANITLPRWKERATSRDRELRNAWDALSSYARAHEDQHVRIAERYAGALGEAIEALPPRPTCEALDASAKRVVDRIGREHDEAQLAFDRAEQRRLERLLRQAETS</sequence>
<protein>
    <submittedName>
        <fullName evidence="2">DUF922 domain-containing protein</fullName>
    </submittedName>
</protein>
<evidence type="ECO:0000313" key="2">
    <source>
        <dbReference type="EMBL" id="QBK31359.1"/>
    </source>
</evidence>
<evidence type="ECO:0000256" key="1">
    <source>
        <dbReference type="SAM" id="SignalP"/>
    </source>
</evidence>
<dbReference type="KEGG" id="rpod:E0E05_12545"/>
<dbReference type="Pfam" id="PF06037">
    <property type="entry name" value="DUF922"/>
    <property type="match status" value="1"/>
</dbReference>